<feature type="non-terminal residue" evidence="1">
    <location>
        <position position="118"/>
    </location>
</feature>
<dbReference type="Proteomes" id="UP000015241">
    <property type="component" value="Unassembled WGS sequence"/>
</dbReference>
<organism evidence="1 2">
    <name type="scientific">Fomitopsis schrenkii</name>
    <name type="common">Brown rot fungus</name>
    <dbReference type="NCBI Taxonomy" id="2126942"/>
    <lineage>
        <taxon>Eukaryota</taxon>
        <taxon>Fungi</taxon>
        <taxon>Dikarya</taxon>
        <taxon>Basidiomycota</taxon>
        <taxon>Agaricomycotina</taxon>
        <taxon>Agaricomycetes</taxon>
        <taxon>Polyporales</taxon>
        <taxon>Fomitopsis</taxon>
    </lineage>
</organism>
<sequence length="118" mass="13437">CDICELSYKSKKELDGHMKKSLVHPKCGKCQQGFADQETLQLVSLLDAAEYRVLSRSGSLTKSPAYTYSASFREHQKACHLEGYCSGCDLWYPSKQQLQKHFYNSYSHSHCVECEVGF</sequence>
<evidence type="ECO:0000313" key="1">
    <source>
        <dbReference type="EMBL" id="EPS97017.1"/>
    </source>
</evidence>
<dbReference type="AlphaFoldDB" id="S8DWN2"/>
<proteinExistence type="predicted"/>
<dbReference type="InParanoid" id="S8DWN2"/>
<evidence type="ECO:0008006" key="3">
    <source>
        <dbReference type="Google" id="ProtNLM"/>
    </source>
</evidence>
<reference evidence="1 2" key="1">
    <citation type="journal article" date="2012" name="Science">
        <title>The Paleozoic origin of enzymatic lignin decomposition reconstructed from 31 fungal genomes.</title>
        <authorList>
            <person name="Floudas D."/>
            <person name="Binder M."/>
            <person name="Riley R."/>
            <person name="Barry K."/>
            <person name="Blanchette R.A."/>
            <person name="Henrissat B."/>
            <person name="Martinez A.T."/>
            <person name="Otillar R."/>
            <person name="Spatafora J.W."/>
            <person name="Yadav J.S."/>
            <person name="Aerts A."/>
            <person name="Benoit I."/>
            <person name="Boyd A."/>
            <person name="Carlson A."/>
            <person name="Copeland A."/>
            <person name="Coutinho P.M."/>
            <person name="de Vries R.P."/>
            <person name="Ferreira P."/>
            <person name="Findley K."/>
            <person name="Foster B."/>
            <person name="Gaskell J."/>
            <person name="Glotzer D."/>
            <person name="Gorecki P."/>
            <person name="Heitman J."/>
            <person name="Hesse C."/>
            <person name="Hori C."/>
            <person name="Igarashi K."/>
            <person name="Jurgens J.A."/>
            <person name="Kallen N."/>
            <person name="Kersten P."/>
            <person name="Kohler A."/>
            <person name="Kuees U."/>
            <person name="Kumar T.K.A."/>
            <person name="Kuo A."/>
            <person name="LaButti K."/>
            <person name="Larrondo L.F."/>
            <person name="Lindquist E."/>
            <person name="Ling A."/>
            <person name="Lombard V."/>
            <person name="Lucas S."/>
            <person name="Lundell T."/>
            <person name="Martin R."/>
            <person name="McLaughlin D.J."/>
            <person name="Morgenstern I."/>
            <person name="Morin E."/>
            <person name="Murat C."/>
            <person name="Nagy L.G."/>
            <person name="Nolan M."/>
            <person name="Ohm R.A."/>
            <person name="Patyshakuliyeva A."/>
            <person name="Rokas A."/>
            <person name="Ruiz-Duenas F.J."/>
            <person name="Sabat G."/>
            <person name="Salamov A."/>
            <person name="Samejima M."/>
            <person name="Schmutz J."/>
            <person name="Slot J.C."/>
            <person name="St John F."/>
            <person name="Stenlid J."/>
            <person name="Sun H."/>
            <person name="Sun S."/>
            <person name="Syed K."/>
            <person name="Tsang A."/>
            <person name="Wiebenga A."/>
            <person name="Young D."/>
            <person name="Pisabarro A."/>
            <person name="Eastwood D.C."/>
            <person name="Martin F."/>
            <person name="Cullen D."/>
            <person name="Grigoriev I.V."/>
            <person name="Hibbett D.S."/>
        </authorList>
    </citation>
    <scope>NUCLEOTIDE SEQUENCE</scope>
    <source>
        <strain evidence="2">FP-58527</strain>
    </source>
</reference>
<dbReference type="EMBL" id="KE504180">
    <property type="protein sequence ID" value="EPS97017.1"/>
    <property type="molecule type" value="Genomic_DNA"/>
</dbReference>
<protein>
    <recommendedName>
        <fullName evidence="3">C2H2-type domain-containing protein</fullName>
    </recommendedName>
</protein>
<dbReference type="OrthoDB" id="6333297at2759"/>
<keyword evidence="2" id="KW-1185">Reference proteome</keyword>
<gene>
    <name evidence="1" type="ORF">FOMPIDRAFT_8867</name>
</gene>
<accession>S8DWN2</accession>
<evidence type="ECO:0000313" key="2">
    <source>
        <dbReference type="Proteomes" id="UP000015241"/>
    </source>
</evidence>
<dbReference type="HOGENOM" id="CLU_002678_42_11_1"/>
<name>S8DWN2_FOMSC</name>
<dbReference type="STRING" id="743788.S8DWN2"/>
<feature type="non-terminal residue" evidence="1">
    <location>
        <position position="1"/>
    </location>
</feature>